<dbReference type="PRINTS" id="PR00344">
    <property type="entry name" value="BCTRLSENSOR"/>
</dbReference>
<keyword evidence="4" id="KW-0808">Transferase</keyword>
<evidence type="ECO:0000259" key="18">
    <source>
        <dbReference type="PROSITE" id="PS50894"/>
    </source>
</evidence>
<evidence type="ECO:0000256" key="15">
    <source>
        <dbReference type="SAM" id="Phobius"/>
    </source>
</evidence>
<evidence type="ECO:0000313" key="19">
    <source>
        <dbReference type="EMBL" id="TDG11423.1"/>
    </source>
</evidence>
<dbReference type="Pfam" id="PF00512">
    <property type="entry name" value="HisKA"/>
    <property type="match status" value="1"/>
</dbReference>
<evidence type="ECO:0000259" key="17">
    <source>
        <dbReference type="PROSITE" id="PS50110"/>
    </source>
</evidence>
<keyword evidence="5" id="KW-0547">Nucleotide-binding</keyword>
<proteinExistence type="predicted"/>
<feature type="modified residue" description="4-aspartylphosphate" evidence="12">
    <location>
        <position position="675"/>
    </location>
</feature>
<dbReference type="FunFam" id="1.10.287.130:FF:000002">
    <property type="entry name" value="Two-component osmosensing histidine kinase"/>
    <property type="match status" value="1"/>
</dbReference>
<gene>
    <name evidence="19" type="ORF">E2F43_18625</name>
</gene>
<evidence type="ECO:0000256" key="3">
    <source>
        <dbReference type="ARBA" id="ARBA00022553"/>
    </source>
</evidence>
<dbReference type="SUPFAM" id="SSF47384">
    <property type="entry name" value="Homodimeric domain of signal transducing histidine kinase"/>
    <property type="match status" value="1"/>
</dbReference>
<evidence type="ECO:0000256" key="8">
    <source>
        <dbReference type="ARBA" id="ARBA00023012"/>
    </source>
</evidence>
<dbReference type="Pfam" id="PF02518">
    <property type="entry name" value="HATPase_c"/>
    <property type="match status" value="1"/>
</dbReference>
<evidence type="ECO:0000256" key="14">
    <source>
        <dbReference type="SAM" id="MobiDB-lite"/>
    </source>
</evidence>
<dbReference type="Gene3D" id="1.20.120.160">
    <property type="entry name" value="HPT domain"/>
    <property type="match status" value="1"/>
</dbReference>
<evidence type="ECO:0000256" key="9">
    <source>
        <dbReference type="ARBA" id="ARBA00064003"/>
    </source>
</evidence>
<dbReference type="PROSITE" id="PS50110">
    <property type="entry name" value="RESPONSE_REGULATORY"/>
    <property type="match status" value="2"/>
</dbReference>
<evidence type="ECO:0000256" key="12">
    <source>
        <dbReference type="PROSITE-ProRule" id="PRU00169"/>
    </source>
</evidence>
<evidence type="ECO:0000256" key="5">
    <source>
        <dbReference type="ARBA" id="ARBA00022741"/>
    </source>
</evidence>
<comment type="subunit">
    <text evidence="9">At low DSF concentrations, interacts with RpfF.</text>
</comment>
<dbReference type="SMART" id="SM00387">
    <property type="entry name" value="HATPase_c"/>
    <property type="match status" value="1"/>
</dbReference>
<dbReference type="GO" id="GO:0005886">
    <property type="term" value="C:plasma membrane"/>
    <property type="evidence" value="ECO:0007669"/>
    <property type="project" value="UniProtKB-SubCell"/>
</dbReference>
<keyword evidence="15" id="KW-0812">Transmembrane</keyword>
<dbReference type="InterPro" id="IPR005467">
    <property type="entry name" value="His_kinase_dom"/>
</dbReference>
<dbReference type="Gene3D" id="3.30.565.10">
    <property type="entry name" value="Histidine kinase-like ATPase, C-terminal domain"/>
    <property type="match status" value="1"/>
</dbReference>
<dbReference type="Gene3D" id="3.40.50.2300">
    <property type="match status" value="2"/>
</dbReference>
<evidence type="ECO:0000256" key="11">
    <source>
        <dbReference type="PROSITE-ProRule" id="PRU00110"/>
    </source>
</evidence>
<dbReference type="SUPFAM" id="SSF47226">
    <property type="entry name" value="Histidine-containing phosphotransfer domain, HPT domain"/>
    <property type="match status" value="1"/>
</dbReference>
<dbReference type="Pfam" id="PF00072">
    <property type="entry name" value="Response_reg"/>
    <property type="match status" value="2"/>
</dbReference>
<dbReference type="CDD" id="cd16922">
    <property type="entry name" value="HATPase_EvgS-ArcB-TorS-like"/>
    <property type="match status" value="1"/>
</dbReference>
<feature type="modified residue" description="Phosphohistidine" evidence="11">
    <location>
        <position position="820"/>
    </location>
</feature>
<evidence type="ECO:0000259" key="16">
    <source>
        <dbReference type="PROSITE" id="PS50109"/>
    </source>
</evidence>
<dbReference type="InterPro" id="IPR001789">
    <property type="entry name" value="Sig_transdc_resp-reg_receiver"/>
</dbReference>
<evidence type="ECO:0000256" key="4">
    <source>
        <dbReference type="ARBA" id="ARBA00022679"/>
    </source>
</evidence>
<feature type="transmembrane region" description="Helical" evidence="15">
    <location>
        <begin position="184"/>
        <end position="207"/>
    </location>
</feature>
<dbReference type="Proteomes" id="UP000295554">
    <property type="component" value="Unassembled WGS sequence"/>
</dbReference>
<dbReference type="PANTHER" id="PTHR45339:SF3">
    <property type="entry name" value="HISTIDINE KINASE"/>
    <property type="match status" value="1"/>
</dbReference>
<dbReference type="GO" id="GO:0005524">
    <property type="term" value="F:ATP binding"/>
    <property type="evidence" value="ECO:0007669"/>
    <property type="project" value="UniProtKB-KW"/>
</dbReference>
<evidence type="ECO:0000256" key="6">
    <source>
        <dbReference type="ARBA" id="ARBA00022777"/>
    </source>
</evidence>
<comment type="catalytic activity">
    <reaction evidence="1">
        <text>ATP + protein L-histidine = ADP + protein N-phospho-L-histidine.</text>
        <dbReference type="EC" id="2.7.13.3"/>
    </reaction>
</comment>
<dbReference type="SMART" id="SM00448">
    <property type="entry name" value="REC"/>
    <property type="match status" value="2"/>
</dbReference>
<dbReference type="PANTHER" id="PTHR45339">
    <property type="entry name" value="HYBRID SIGNAL TRANSDUCTION HISTIDINE KINASE J"/>
    <property type="match status" value="1"/>
</dbReference>
<dbReference type="AlphaFoldDB" id="A0A4R5LN61"/>
<feature type="coiled-coil region" evidence="13">
    <location>
        <begin position="46"/>
        <end position="171"/>
    </location>
</feature>
<dbReference type="InterPro" id="IPR003661">
    <property type="entry name" value="HisK_dim/P_dom"/>
</dbReference>
<dbReference type="SUPFAM" id="SSF52172">
    <property type="entry name" value="CheY-like"/>
    <property type="match status" value="2"/>
</dbReference>
<feature type="modified residue" description="4-aspartylphosphate" evidence="12">
    <location>
        <position position="537"/>
    </location>
</feature>
<dbReference type="InterPro" id="IPR036641">
    <property type="entry name" value="HPT_dom_sf"/>
</dbReference>
<dbReference type="InterPro" id="IPR004358">
    <property type="entry name" value="Sig_transdc_His_kin-like_C"/>
</dbReference>
<dbReference type="PROSITE" id="PS50894">
    <property type="entry name" value="HPT"/>
    <property type="match status" value="1"/>
</dbReference>
<name>A0A4R5LN61_9GAMM</name>
<dbReference type="OrthoDB" id="6187449at2"/>
<evidence type="ECO:0000256" key="13">
    <source>
        <dbReference type="SAM" id="Coils"/>
    </source>
</evidence>
<dbReference type="InterPro" id="IPR011006">
    <property type="entry name" value="CheY-like_superfamily"/>
</dbReference>
<dbReference type="Gene3D" id="1.10.287.130">
    <property type="match status" value="1"/>
</dbReference>
<feature type="domain" description="Response regulatory" evidence="17">
    <location>
        <begin position="483"/>
        <end position="604"/>
    </location>
</feature>
<accession>A0A4R5LN61</accession>
<feature type="domain" description="HPt" evidence="18">
    <location>
        <begin position="781"/>
        <end position="874"/>
    </location>
</feature>
<keyword evidence="15" id="KW-1133">Transmembrane helix</keyword>
<keyword evidence="3 12" id="KW-0597">Phosphoprotein</keyword>
<keyword evidence="20" id="KW-1185">Reference proteome</keyword>
<protein>
    <recommendedName>
        <fullName evidence="10">Sensory/regulatory protein RpfC</fullName>
        <ecNumber evidence="2">2.7.13.3</ecNumber>
    </recommendedName>
</protein>
<dbReference type="GO" id="GO:0000155">
    <property type="term" value="F:phosphorelay sensor kinase activity"/>
    <property type="evidence" value="ECO:0007669"/>
    <property type="project" value="InterPro"/>
</dbReference>
<dbReference type="CDD" id="cd17546">
    <property type="entry name" value="REC_hyHK_CKI1_RcsC-like"/>
    <property type="match status" value="1"/>
</dbReference>
<dbReference type="SMART" id="SM00388">
    <property type="entry name" value="HisKA"/>
    <property type="match status" value="1"/>
</dbReference>
<dbReference type="InterPro" id="IPR036890">
    <property type="entry name" value="HATPase_C_sf"/>
</dbReference>
<dbReference type="SMART" id="SM00073">
    <property type="entry name" value="HPT"/>
    <property type="match status" value="1"/>
</dbReference>
<evidence type="ECO:0000256" key="10">
    <source>
        <dbReference type="ARBA" id="ARBA00068150"/>
    </source>
</evidence>
<keyword evidence="8" id="KW-0902">Two-component regulatory system</keyword>
<dbReference type="InterPro" id="IPR036097">
    <property type="entry name" value="HisK_dim/P_sf"/>
</dbReference>
<keyword evidence="6" id="KW-0418">Kinase</keyword>
<dbReference type="EMBL" id="SMSE01000006">
    <property type="protein sequence ID" value="TDG11423.1"/>
    <property type="molecule type" value="Genomic_DNA"/>
</dbReference>
<feature type="domain" description="Response regulatory" evidence="17">
    <location>
        <begin position="626"/>
        <end position="744"/>
    </location>
</feature>
<dbReference type="Pfam" id="PF01627">
    <property type="entry name" value="Hpt"/>
    <property type="match status" value="1"/>
</dbReference>
<feature type="domain" description="Histidine kinase" evidence="16">
    <location>
        <begin position="244"/>
        <end position="465"/>
    </location>
</feature>
<dbReference type="InterPro" id="IPR003594">
    <property type="entry name" value="HATPase_dom"/>
</dbReference>
<comment type="caution">
    <text evidence="19">The sequence shown here is derived from an EMBL/GenBank/DDBJ whole genome shotgun (WGS) entry which is preliminary data.</text>
</comment>
<evidence type="ECO:0000256" key="2">
    <source>
        <dbReference type="ARBA" id="ARBA00012438"/>
    </source>
</evidence>
<dbReference type="InterPro" id="IPR008207">
    <property type="entry name" value="Sig_transdc_His_kin_Hpt_dom"/>
</dbReference>
<keyword evidence="13" id="KW-0175">Coiled coil</keyword>
<dbReference type="SUPFAM" id="SSF55874">
    <property type="entry name" value="ATPase domain of HSP90 chaperone/DNA topoisomerase II/histidine kinase"/>
    <property type="match status" value="1"/>
</dbReference>
<dbReference type="EC" id="2.7.13.3" evidence="2"/>
<keyword evidence="15" id="KW-0472">Membrane</keyword>
<feature type="region of interest" description="Disordered" evidence="14">
    <location>
        <begin position="748"/>
        <end position="767"/>
    </location>
</feature>
<organism evidence="19 20">
    <name type="scientific">Seongchinamella unica</name>
    <dbReference type="NCBI Taxonomy" id="2547392"/>
    <lineage>
        <taxon>Bacteria</taxon>
        <taxon>Pseudomonadati</taxon>
        <taxon>Pseudomonadota</taxon>
        <taxon>Gammaproteobacteria</taxon>
        <taxon>Cellvibrionales</taxon>
        <taxon>Halieaceae</taxon>
        <taxon>Seongchinamella</taxon>
    </lineage>
</organism>
<evidence type="ECO:0000256" key="7">
    <source>
        <dbReference type="ARBA" id="ARBA00022840"/>
    </source>
</evidence>
<sequence>MVNFTHPSNTRLAFEINRSNIIDAGLQLSKDMLLFGGSKLDVAAVYEETEAELERARAIALQRQQQMEEQRRELERQQQTIERQRALVAVNESELEALGEQLSEIQQVLEDSENRLLDNEAKLADKERILAEKEAYIEGYSQRIERNQQRLADQQAAIGEQEQKITEQEQVLVRQLSTIESQRLILAGAVVGLLLVLTLIAVIFRAYRSKHRLNLQLEGKTRELGVANEKLVQMTEAKSQFLSTMSHEIRTPMNGVIGMAELLDGTELSDTQREYVALIIKSADTLLGIINDILDFSKIEAGRLDLERVPFNIRDILGDTLQTLALRANEKGLELTFHIPPDVPENLLGDPLRLRQIVVNLVGNAIKFTEEGEVAVDVQLEPGEADEARLRFEVRDTGIGISRAQQRRIFEAFGQADSSTTRQFGGTGLGLAIASQLAEMMGGRMQISSEAGKGSTFFFSANFGIPEGQVPPPVHPGELRGLKVLVVDDNDTNRLILEELLHSWGMETMVVESGMAALTALDEARDQGIEVALALLDVMMPQMDGIELATRIRQRPELAGMRIIMLSSAGRAESQEVRDQLGISRMLMKPVKHSDLLSAITNAIGITTARGSSVLESFPADLVARRILLVEDNPVNQKVARDLLTKRGHAVELVRNGQEAVDITAREDFDLVLMDVHMPVMDGLTATRIIRDRERACGVHVPIIALTAGATVEDRENCLAAGMNSFVTKPFRAGELFQQVEKVAASSLASAPGSTEPDAGDSTGEEPCLDRASALRNLDGDEDFFDELVEMFRGQYPGLLADVEAAVAAADMDALQRAAHSLKGSVQVIGGQAAASAALKLERMGREGNSGAVGGALVELQARLAELEIALHSCGRGDNSEPG</sequence>
<keyword evidence="7" id="KW-0067">ATP-binding</keyword>
<dbReference type="CDD" id="cd00082">
    <property type="entry name" value="HisKA"/>
    <property type="match status" value="1"/>
</dbReference>
<dbReference type="FunFam" id="3.30.565.10:FF:000010">
    <property type="entry name" value="Sensor histidine kinase RcsC"/>
    <property type="match status" value="1"/>
</dbReference>
<reference evidence="19 20" key="1">
    <citation type="submission" date="2019-03" db="EMBL/GenBank/DDBJ databases">
        <title>Seongchinamella monodicae gen. nov., sp. nov., a novel member of the Gammaproteobacteria isolated from a tidal mudflat of beach.</title>
        <authorList>
            <person name="Yang H.G."/>
            <person name="Kang J.W."/>
            <person name="Lee S.D."/>
        </authorList>
    </citation>
    <scope>NUCLEOTIDE SEQUENCE [LARGE SCALE GENOMIC DNA]</scope>
    <source>
        <strain evidence="19 20">GH4-78</strain>
    </source>
</reference>
<dbReference type="PROSITE" id="PS50109">
    <property type="entry name" value="HIS_KIN"/>
    <property type="match status" value="1"/>
</dbReference>
<evidence type="ECO:0000313" key="20">
    <source>
        <dbReference type="Proteomes" id="UP000295554"/>
    </source>
</evidence>
<evidence type="ECO:0000256" key="1">
    <source>
        <dbReference type="ARBA" id="ARBA00000085"/>
    </source>
</evidence>